<dbReference type="Pfam" id="PF02129">
    <property type="entry name" value="Peptidase_S15"/>
    <property type="match status" value="1"/>
</dbReference>
<dbReference type="InterPro" id="IPR005674">
    <property type="entry name" value="CocE/Ser_esterase"/>
</dbReference>
<dbReference type="InterPro" id="IPR029058">
    <property type="entry name" value="AB_hydrolase_fold"/>
</dbReference>
<dbReference type="Proteomes" id="UP000016926">
    <property type="component" value="Unassembled WGS sequence"/>
</dbReference>
<name>M7X1Q0_RHOT1</name>
<dbReference type="PANTHER" id="PTHR31630">
    <property type="entry name" value="PHYTANOYL-COA DIOXYGENASE-RELATED-RELATED"/>
    <property type="match status" value="1"/>
</dbReference>
<dbReference type="HOGENOM" id="CLU_729891_0_0_1"/>
<reference evidence="2 3" key="1">
    <citation type="journal article" date="2012" name="Nat. Commun.">
        <title>A multi-omic map of the lipid-producing yeast Rhodosporidium toruloides.</title>
        <authorList>
            <person name="Zhu Z."/>
            <person name="Zhang S."/>
            <person name="Liu H."/>
            <person name="Shen H."/>
            <person name="Lin X."/>
            <person name="Yang F."/>
            <person name="Zhou Y.J."/>
            <person name="Jin G."/>
            <person name="Ye M."/>
            <person name="Zou H."/>
            <person name="Zou H."/>
            <person name="Zhao Z.K."/>
        </authorList>
    </citation>
    <scope>NUCLEOTIDE SEQUENCE [LARGE SCALE GENOMIC DNA]</scope>
    <source>
        <strain evidence="2 3">NP11</strain>
    </source>
</reference>
<dbReference type="NCBIfam" id="TIGR00976">
    <property type="entry name" value="CocE_NonD"/>
    <property type="match status" value="1"/>
</dbReference>
<dbReference type="GeneID" id="27370062"/>
<proteinExistence type="predicted"/>
<dbReference type="SUPFAM" id="SSF51197">
    <property type="entry name" value="Clavaminate synthase-like"/>
    <property type="match status" value="1"/>
</dbReference>
<protein>
    <recommendedName>
        <fullName evidence="1">Xaa-Pro dipeptidyl-peptidase-like domain-containing protein</fullName>
    </recommendedName>
</protein>
<sequence length="379" mass="42686">MRDGAKLYCDIYRPADSDEKIPCLIMWSPYGKRYSSINMLPVTTWRCGIRSSDLSGWEKFEGLDPATWCPRGYAIASIDTRGAGNSDGSVQIMGQNMGEDGYDVVELLAKKDWCNGNVGMAGNSFRAISQWHIAAQQPPSLKAIAPWEGCGDLFREQFVRGGVFEISNVHLINKLIIKGNNGTEDFFEISRSLQKIHPWLEDFGLGYKRDDPSTIKEECLPIIHQKGLLQAYGFPHESFTWGVRSEPGVIGVFEKLFNTEDLLASFDAVNVSLPNRRDLPPVKPWAHQDQDPLRPGFRCIQGFVNLNPCGDNDGGLMVLKGGHLISKEYHETFKNEEQEFRWTNEMYLFTDTGLKWLEEKGLDLLGSQRKERGVPALST</sequence>
<dbReference type="GO" id="GO:0016787">
    <property type="term" value="F:hydrolase activity"/>
    <property type="evidence" value="ECO:0007669"/>
    <property type="project" value="InterPro"/>
</dbReference>
<keyword evidence="3" id="KW-1185">Reference proteome</keyword>
<dbReference type="EMBL" id="KB722645">
    <property type="protein sequence ID" value="EMS24045.1"/>
    <property type="molecule type" value="Genomic_DNA"/>
</dbReference>
<evidence type="ECO:0000313" key="2">
    <source>
        <dbReference type="EMBL" id="EMS24045.1"/>
    </source>
</evidence>
<gene>
    <name evidence="2" type="ORF">RHTO_06049</name>
</gene>
<dbReference type="InterPro" id="IPR000383">
    <property type="entry name" value="Xaa-Pro-like_dom"/>
</dbReference>
<dbReference type="PANTHER" id="PTHR31630:SF7">
    <property type="entry name" value="PHYTANOYL-COA DIOXYGENASE"/>
    <property type="match status" value="1"/>
</dbReference>
<organism evidence="2 3">
    <name type="scientific">Rhodotorula toruloides (strain NP11)</name>
    <name type="common">Yeast</name>
    <name type="synonym">Rhodosporidium toruloides</name>
    <dbReference type="NCBI Taxonomy" id="1130832"/>
    <lineage>
        <taxon>Eukaryota</taxon>
        <taxon>Fungi</taxon>
        <taxon>Dikarya</taxon>
        <taxon>Basidiomycota</taxon>
        <taxon>Pucciniomycotina</taxon>
        <taxon>Microbotryomycetes</taxon>
        <taxon>Sporidiobolales</taxon>
        <taxon>Sporidiobolaceae</taxon>
        <taxon>Rhodotorula</taxon>
    </lineage>
</organism>
<feature type="domain" description="Xaa-Pro dipeptidyl-peptidase-like" evidence="1">
    <location>
        <begin position="3"/>
        <end position="172"/>
    </location>
</feature>
<accession>M7X1Q0</accession>
<dbReference type="AlphaFoldDB" id="M7X1Q0"/>
<dbReference type="eggNOG" id="ENOG502QZ63">
    <property type="taxonomic scope" value="Eukaryota"/>
</dbReference>
<dbReference type="SUPFAM" id="SSF53474">
    <property type="entry name" value="alpha/beta-Hydrolases"/>
    <property type="match status" value="1"/>
</dbReference>
<dbReference type="RefSeq" id="XP_016275164.1">
    <property type="nucleotide sequence ID" value="XM_016419710.1"/>
</dbReference>
<evidence type="ECO:0000259" key="1">
    <source>
        <dbReference type="Pfam" id="PF02129"/>
    </source>
</evidence>
<evidence type="ECO:0000313" key="3">
    <source>
        <dbReference type="Proteomes" id="UP000016926"/>
    </source>
</evidence>
<dbReference type="Gene3D" id="3.40.50.1820">
    <property type="entry name" value="alpha/beta hydrolase"/>
    <property type="match status" value="1"/>
</dbReference>